<dbReference type="OrthoDB" id="6703795at2"/>
<dbReference type="AlphaFoldDB" id="A0A556ABI4"/>
<dbReference type="InterPro" id="IPR029069">
    <property type="entry name" value="HotDog_dom_sf"/>
</dbReference>
<dbReference type="GO" id="GO:0016829">
    <property type="term" value="F:lyase activity"/>
    <property type="evidence" value="ECO:0007669"/>
    <property type="project" value="InterPro"/>
</dbReference>
<dbReference type="RefSeq" id="WP_143950145.1">
    <property type="nucleotide sequence ID" value="NZ_BAABMB010000003.1"/>
</dbReference>
<evidence type="ECO:0000313" key="2">
    <source>
        <dbReference type="Proteomes" id="UP000318405"/>
    </source>
</evidence>
<dbReference type="SUPFAM" id="SSF54637">
    <property type="entry name" value="Thioesterase/thiol ester dehydrase-isomerase"/>
    <property type="match status" value="1"/>
</dbReference>
<accession>A0A556ABI4</accession>
<name>A0A556ABI4_9BURK</name>
<organism evidence="1 2">
    <name type="scientific">Verticiella sediminum</name>
    <dbReference type="NCBI Taxonomy" id="1247510"/>
    <lineage>
        <taxon>Bacteria</taxon>
        <taxon>Pseudomonadati</taxon>
        <taxon>Pseudomonadota</taxon>
        <taxon>Betaproteobacteria</taxon>
        <taxon>Burkholderiales</taxon>
        <taxon>Alcaligenaceae</taxon>
        <taxon>Verticiella</taxon>
    </lineage>
</organism>
<dbReference type="InterPro" id="IPR048274">
    <property type="entry name" value="MC_hydratase"/>
</dbReference>
<dbReference type="InterPro" id="IPR052342">
    <property type="entry name" value="MCH/BMMD"/>
</dbReference>
<sequence length="161" mass="17998">MKQLGRLSRGLWFEDLVLGTTWHTAGRTLTETDLVSFVNLTWFTEDLFTNQHDTGENAIQGRPVPAGMVFTMAEGLVVPSLERAGLAFLQMELDVRSPTFVGDTIRVDCEVIEARECSKPDRGLVRTKNTVTNAGGQILLIYRPLRLIKRRSPAQADGRPR</sequence>
<protein>
    <submittedName>
        <fullName evidence="1">Acyl dehydratase</fullName>
    </submittedName>
</protein>
<gene>
    <name evidence="1" type="ORF">FOZ76_20555</name>
</gene>
<dbReference type="EMBL" id="VLTJ01000039">
    <property type="protein sequence ID" value="TSH90230.1"/>
    <property type="molecule type" value="Genomic_DNA"/>
</dbReference>
<comment type="caution">
    <text evidence="1">The sequence shown here is derived from an EMBL/GenBank/DDBJ whole genome shotgun (WGS) entry which is preliminary data.</text>
</comment>
<reference evidence="1 2" key="1">
    <citation type="submission" date="2019-07" db="EMBL/GenBank/DDBJ databases">
        <title>Qingshengfaniella alkalisoli gen. nov., sp. nov., isolated from saline soil.</title>
        <authorList>
            <person name="Xu L."/>
            <person name="Huang X.-X."/>
            <person name="Sun J.-Q."/>
        </authorList>
    </citation>
    <scope>NUCLEOTIDE SEQUENCE [LARGE SCALE GENOMIC DNA]</scope>
    <source>
        <strain evidence="1 2">DSM 27279</strain>
    </source>
</reference>
<dbReference type="PANTHER" id="PTHR43664">
    <property type="entry name" value="MONOAMINE OXIDASE-RELATED"/>
    <property type="match status" value="1"/>
</dbReference>
<dbReference type="PANTHER" id="PTHR43664:SF1">
    <property type="entry name" value="BETA-METHYLMALYL-COA DEHYDRATASE"/>
    <property type="match status" value="1"/>
</dbReference>
<dbReference type="Proteomes" id="UP000318405">
    <property type="component" value="Unassembled WGS sequence"/>
</dbReference>
<evidence type="ECO:0000313" key="1">
    <source>
        <dbReference type="EMBL" id="TSH90230.1"/>
    </source>
</evidence>
<keyword evidence="2" id="KW-1185">Reference proteome</keyword>
<proteinExistence type="predicted"/>
<dbReference type="Gene3D" id="3.10.129.10">
    <property type="entry name" value="Hotdog Thioesterase"/>
    <property type="match status" value="1"/>
</dbReference>
<dbReference type="Pfam" id="PF19315">
    <property type="entry name" value="MC_hydratase"/>
    <property type="match status" value="1"/>
</dbReference>